<keyword evidence="2" id="KW-1185">Reference proteome</keyword>
<organism evidence="1 2">
    <name type="scientific">Fusarium duplospermum</name>
    <dbReference type="NCBI Taxonomy" id="1325734"/>
    <lineage>
        <taxon>Eukaryota</taxon>
        <taxon>Fungi</taxon>
        <taxon>Dikarya</taxon>
        <taxon>Ascomycota</taxon>
        <taxon>Pezizomycotina</taxon>
        <taxon>Sordariomycetes</taxon>
        <taxon>Hypocreomycetidae</taxon>
        <taxon>Hypocreales</taxon>
        <taxon>Nectriaceae</taxon>
        <taxon>Fusarium</taxon>
        <taxon>Fusarium solani species complex</taxon>
    </lineage>
</organism>
<gene>
    <name evidence="1" type="ORF">CEP54_001428</name>
</gene>
<dbReference type="OrthoDB" id="5091635at2759"/>
<name>A0A428R0L5_9HYPO</name>
<evidence type="ECO:0000313" key="2">
    <source>
        <dbReference type="Proteomes" id="UP000288168"/>
    </source>
</evidence>
<protein>
    <submittedName>
        <fullName evidence="1">Uncharacterized protein</fullName>
    </submittedName>
</protein>
<dbReference type="AlphaFoldDB" id="A0A428R0L5"/>
<reference evidence="1 2" key="1">
    <citation type="submission" date="2017-06" db="EMBL/GenBank/DDBJ databases">
        <title>Comparative genomic analysis of Ambrosia Fusariam Clade fungi.</title>
        <authorList>
            <person name="Stajich J.E."/>
            <person name="Carrillo J."/>
            <person name="Kijimoto T."/>
            <person name="Eskalen A."/>
            <person name="O'Donnell K."/>
            <person name="Kasson M."/>
        </authorList>
    </citation>
    <scope>NUCLEOTIDE SEQUENCE [LARGE SCALE GENOMIC DNA]</scope>
    <source>
        <strain evidence="1 2">NRRL62584</strain>
    </source>
</reference>
<dbReference type="EMBL" id="NKCI01000007">
    <property type="protein sequence ID" value="RSL71125.1"/>
    <property type="molecule type" value="Genomic_DNA"/>
</dbReference>
<dbReference type="Proteomes" id="UP000288168">
    <property type="component" value="Unassembled WGS sequence"/>
</dbReference>
<comment type="caution">
    <text evidence="1">The sequence shown here is derived from an EMBL/GenBank/DDBJ whole genome shotgun (WGS) entry which is preliminary data.</text>
</comment>
<accession>A0A428R0L5</accession>
<evidence type="ECO:0000313" key="1">
    <source>
        <dbReference type="EMBL" id="RSL71125.1"/>
    </source>
</evidence>
<sequence>MVLSTSNDEGEHLGMIAGRIAVSELNEQEITAIDDQMVREIFRLAGRNPMDHANCFQACVQTVRDTDVIHATDFKDWEKHPRVKNTLDNLESANRRDGPATIWMINAPVAVAAAAAVNLLRIHIQEDSRLIRAFNKNNLWGWIGSAIDFWSTLPHSLHSLPRESIVNVIHLENPTGGSSSLQPTTPPLQSFTLPLLVHLRISRMANVVGDRLWLQKRSIPKLLITRREEAMEKGKSVLCRLGIEKYNQAGLRTLIHKWLSEGIIRVLPKHVKDKLWVWCLGHHSYWQSFIAQASEDLTEYHEIVDSEEIIAPLASHEFESRLNHGRCLVFVLKHGVLRDNLEKIIHQMRQANRDEFSAFSNVTRLQRLMIQRLEEALSPGRHCPSFVGFDERDTRRSFIRIIQRVLDASITLTPKCPALVKVWLVLLPKMDDELLSCICFDMEKAKERQSLTREREFNTKEFCKMATVVKSIDPESCLIAYTIFFVHMRHILDWQDSALLERCLAQPPIPRSDLRELADSKS</sequence>
<proteinExistence type="predicted"/>